<evidence type="ECO:0000313" key="3">
    <source>
        <dbReference type="Proteomes" id="UP000479043"/>
    </source>
</evidence>
<evidence type="ECO:0000256" key="1">
    <source>
        <dbReference type="SAM" id="Phobius"/>
    </source>
</evidence>
<accession>A0A6L8LKZ9</accession>
<comment type="caution">
    <text evidence="2">The sequence shown here is derived from an EMBL/GenBank/DDBJ whole genome shotgun (WGS) entry which is preliminary data.</text>
</comment>
<feature type="transmembrane region" description="Helical" evidence="1">
    <location>
        <begin position="171"/>
        <end position="190"/>
    </location>
</feature>
<dbReference type="AlphaFoldDB" id="A0A6L8LKZ9"/>
<name>A0A6L8LKZ9_9RHOB</name>
<dbReference type="EMBL" id="WWEN01000005">
    <property type="protein sequence ID" value="MYM56293.1"/>
    <property type="molecule type" value="Genomic_DNA"/>
</dbReference>
<organism evidence="2 3">
    <name type="scientific">Thalassovita mangrovi</name>
    <dbReference type="NCBI Taxonomy" id="2692236"/>
    <lineage>
        <taxon>Bacteria</taxon>
        <taxon>Pseudomonadati</taxon>
        <taxon>Pseudomonadota</taxon>
        <taxon>Alphaproteobacteria</taxon>
        <taxon>Rhodobacterales</taxon>
        <taxon>Roseobacteraceae</taxon>
        <taxon>Thalassovita</taxon>
    </lineage>
</organism>
<feature type="transmembrane region" description="Helical" evidence="1">
    <location>
        <begin position="196"/>
        <end position="216"/>
    </location>
</feature>
<keyword evidence="1" id="KW-0472">Membrane</keyword>
<proteinExistence type="predicted"/>
<dbReference type="RefSeq" id="WP_160974167.1">
    <property type="nucleotide sequence ID" value="NZ_WWEN01000005.1"/>
</dbReference>
<feature type="transmembrane region" description="Helical" evidence="1">
    <location>
        <begin position="90"/>
        <end position="114"/>
    </location>
</feature>
<dbReference type="Proteomes" id="UP000479043">
    <property type="component" value="Unassembled WGS sequence"/>
</dbReference>
<feature type="transmembrane region" description="Helical" evidence="1">
    <location>
        <begin position="12"/>
        <end position="34"/>
    </location>
</feature>
<protein>
    <submittedName>
        <fullName evidence="2">DUF4386 family protein</fullName>
    </submittedName>
</protein>
<feature type="transmembrane region" description="Helical" evidence="1">
    <location>
        <begin position="54"/>
        <end position="78"/>
    </location>
</feature>
<keyword evidence="1" id="KW-1133">Transmembrane helix</keyword>
<keyword evidence="1" id="KW-0812">Transmembrane</keyword>
<evidence type="ECO:0000313" key="2">
    <source>
        <dbReference type="EMBL" id="MYM56293.1"/>
    </source>
</evidence>
<reference evidence="2 3" key="1">
    <citation type="submission" date="2020-01" db="EMBL/GenBank/DDBJ databases">
        <authorList>
            <person name="Chen S."/>
        </authorList>
    </citation>
    <scope>NUCLEOTIDE SEQUENCE [LARGE SCALE GENOMIC DNA]</scope>
    <source>
        <strain evidence="2 3">GS-10</strain>
    </source>
</reference>
<sequence length="221" mass="22136">MTLSRSGGVAALTCAATYVMGFALLLTLLAPLGYGTDRIDAAAVAAFIHAKPAVMIVWNTMIYIFNALALIVLVVALSMRLRPLLPGWSAVAQAIGLIWGGLVLAAGMVANVAVERAAHLYADDPVAAASLWSVLHAVELGLGGGNEIAGGAWIACISLSAGFASVIARPLAALGLLTGIAGLATLVPPVGDAAGALFGLGAILWFGAIGVSLIRVPASAS</sequence>
<gene>
    <name evidence="2" type="ORF">GR167_13325</name>
</gene>
<keyword evidence="3" id="KW-1185">Reference proteome</keyword>